<feature type="binding site" description="axial binding residue" evidence="23">
    <location>
        <position position="389"/>
    </location>
    <ligand>
        <name>heme</name>
        <dbReference type="ChEBI" id="CHEBI:30413"/>
    </ligand>
    <ligandPart>
        <name>Fe</name>
        <dbReference type="ChEBI" id="CHEBI:18248"/>
    </ligandPart>
</feature>
<keyword evidence="13" id="KW-0446">Lipid-binding</keyword>
<dbReference type="EMBL" id="VCAZ01000195">
    <property type="protein sequence ID" value="TTF41817.1"/>
    <property type="molecule type" value="Genomic_DNA"/>
</dbReference>
<dbReference type="GO" id="GO:0005789">
    <property type="term" value="C:endoplasmic reticulum membrane"/>
    <property type="evidence" value="ECO:0007669"/>
    <property type="project" value="UniProtKB-SubCell"/>
</dbReference>
<protein>
    <recommendedName>
        <fullName evidence="17">Steroid 21-hydroxylase</fullName>
        <ecNumber evidence="16">1.14.14.16</ecNumber>
    </recommendedName>
    <alternativeName>
        <fullName evidence="21">21-OHase</fullName>
    </alternativeName>
    <alternativeName>
        <fullName evidence="18">Cytochrome P-450c21</fullName>
    </alternativeName>
    <alternativeName>
        <fullName evidence="22">Cytochrome P450 21</fullName>
    </alternativeName>
    <alternativeName>
        <fullName evidence="20">Cytochrome P450 XXI</fullName>
    </alternativeName>
    <alternativeName>
        <fullName evidence="19">Cytochrome P450-C21</fullName>
    </alternativeName>
</protein>
<dbReference type="PANTHER" id="PTHR24289:SF17">
    <property type="entry name" value="STEROID 21-HYDROXYLASE ISOFORM X1"/>
    <property type="match status" value="1"/>
</dbReference>
<dbReference type="GO" id="GO:0042448">
    <property type="term" value="P:progesterone metabolic process"/>
    <property type="evidence" value="ECO:0007669"/>
    <property type="project" value="TreeGrafter"/>
</dbReference>
<evidence type="ECO:0000313" key="26">
    <source>
        <dbReference type="Proteomes" id="UP000319801"/>
    </source>
</evidence>
<reference evidence="25 26" key="1">
    <citation type="journal article" date="2019" name="Genome Biol. Evol.">
        <title>Whole-Genome Sequencing of the Giant Devil Catfish, Bagarius yarrelli.</title>
        <authorList>
            <person name="Jiang W."/>
            <person name="Lv Y."/>
            <person name="Cheng L."/>
            <person name="Yang K."/>
            <person name="Chao B."/>
            <person name="Wang X."/>
            <person name="Li Y."/>
            <person name="Pan X."/>
            <person name="You X."/>
            <person name="Zhang Y."/>
            <person name="Yang J."/>
            <person name="Li J."/>
            <person name="Zhang X."/>
            <person name="Liu S."/>
            <person name="Sun C."/>
            <person name="Yang J."/>
            <person name="Shi Q."/>
        </authorList>
    </citation>
    <scope>NUCLEOTIDE SEQUENCE [LARGE SCALE GENOMIC DNA]</scope>
    <source>
        <strain evidence="25">JWS20170419001</strain>
        <tissue evidence="25">Muscle</tissue>
    </source>
</reference>
<keyword evidence="7 23" id="KW-0479">Metal-binding</keyword>
<evidence type="ECO:0000256" key="21">
    <source>
        <dbReference type="ARBA" id="ARBA00044304"/>
    </source>
</evidence>
<dbReference type="GO" id="GO:0006694">
    <property type="term" value="P:steroid biosynthetic process"/>
    <property type="evidence" value="ECO:0007669"/>
    <property type="project" value="UniProtKB-KW"/>
</dbReference>
<evidence type="ECO:0000256" key="24">
    <source>
        <dbReference type="RuleBase" id="RU000461"/>
    </source>
</evidence>
<evidence type="ECO:0000256" key="10">
    <source>
        <dbReference type="ARBA" id="ARBA00023002"/>
    </source>
</evidence>
<dbReference type="InterPro" id="IPR001128">
    <property type="entry name" value="Cyt_P450"/>
</dbReference>
<dbReference type="EC" id="1.14.14.16" evidence="16"/>
<dbReference type="InterPro" id="IPR002401">
    <property type="entry name" value="Cyt_P450_E_grp-I"/>
</dbReference>
<evidence type="ECO:0000256" key="23">
    <source>
        <dbReference type="PIRSR" id="PIRSR602401-1"/>
    </source>
</evidence>
<dbReference type="InterPro" id="IPR036396">
    <property type="entry name" value="Cyt_P450_sf"/>
</dbReference>
<dbReference type="Pfam" id="PF00067">
    <property type="entry name" value="p450"/>
    <property type="match status" value="1"/>
</dbReference>
<keyword evidence="26" id="KW-1185">Reference proteome</keyword>
<dbReference type="PROSITE" id="PS00086">
    <property type="entry name" value="CYTOCHROME_P450"/>
    <property type="match status" value="1"/>
</dbReference>
<comment type="caution">
    <text evidence="25">The sequence shown here is derived from an EMBL/GenBank/DDBJ whole genome shotgun (WGS) entry which is preliminary data.</text>
</comment>
<evidence type="ECO:0000256" key="5">
    <source>
        <dbReference type="ARBA" id="ARBA00022617"/>
    </source>
</evidence>
<evidence type="ECO:0000256" key="19">
    <source>
        <dbReference type="ARBA" id="ARBA00044265"/>
    </source>
</evidence>
<dbReference type="PRINTS" id="PR00385">
    <property type="entry name" value="P450"/>
</dbReference>
<evidence type="ECO:0000256" key="7">
    <source>
        <dbReference type="ARBA" id="ARBA00022723"/>
    </source>
</evidence>
<evidence type="ECO:0000256" key="6">
    <source>
        <dbReference type="ARBA" id="ARBA00022665"/>
    </source>
</evidence>
<proteinExistence type="inferred from homology"/>
<dbReference type="Gene3D" id="1.10.630.10">
    <property type="entry name" value="Cytochrome P450"/>
    <property type="match status" value="1"/>
</dbReference>
<keyword evidence="12 24" id="KW-0503">Monooxygenase</keyword>
<evidence type="ECO:0000256" key="11">
    <source>
        <dbReference type="ARBA" id="ARBA00023004"/>
    </source>
</evidence>
<evidence type="ECO:0000256" key="8">
    <source>
        <dbReference type="ARBA" id="ARBA00022824"/>
    </source>
</evidence>
<keyword evidence="6" id="KW-0754">Steroid-binding</keyword>
<dbReference type="PANTHER" id="PTHR24289">
    <property type="entry name" value="STEROID 17-ALPHA-HYDROXYLASE/17,20 LYASE"/>
    <property type="match status" value="1"/>
</dbReference>
<dbReference type="GO" id="GO:0020037">
    <property type="term" value="F:heme binding"/>
    <property type="evidence" value="ECO:0007669"/>
    <property type="project" value="InterPro"/>
</dbReference>
<comment type="cofactor">
    <cofactor evidence="23">
        <name>heme</name>
        <dbReference type="ChEBI" id="CHEBI:30413"/>
    </cofactor>
</comment>
<dbReference type="GO" id="GO:0004508">
    <property type="term" value="F:steroid 17-alpha-monooxygenase activity"/>
    <property type="evidence" value="ECO:0007669"/>
    <property type="project" value="TreeGrafter"/>
</dbReference>
<gene>
    <name evidence="25" type="ORF">Baya_15042</name>
</gene>
<keyword evidence="11 23" id="KW-0408">Iron</keyword>
<comment type="similarity">
    <text evidence="4 24">Belongs to the cytochrome P450 family.</text>
</comment>
<keyword evidence="10 24" id="KW-0560">Oxidoreductase</keyword>
<comment type="subcellular location">
    <subcellularLocation>
        <location evidence="3">Endoplasmic reticulum membrane</location>
        <topology evidence="3">Peripheral membrane protein</topology>
    </subcellularLocation>
    <subcellularLocation>
        <location evidence="2">Microsome membrane</location>
        <topology evidence="2">Peripheral membrane protein</topology>
    </subcellularLocation>
</comment>
<evidence type="ECO:0000256" key="12">
    <source>
        <dbReference type="ARBA" id="ARBA00023033"/>
    </source>
</evidence>
<sequence length="445" mass="50536">MFELSHDHLPIYLTGLARRYGNIYQLHCGSTTMVILNSSEVIREALVKKWSDFAGRPDSYTAAKVSGGGFSISLGDYSEEWKSHRRLAHSALQRCVSGTLHCLIEEQALHLKQVLLDYNKKPMDLSQDFTVATSNIITKLAFGKSYEKSSAHLQEMHRCLNNIVSLWGSPWISALDSFPLLRKWPNPPFTRLMKEVAKRDELIRDQLDEVKQKKQSKDLTAPLLEYLQPPEGRVPKWTLTESHIHMTTVDLLIGGTETTAAFLSWTIAFLLHRPEVQTKLHKELRSVLKGQYPHYSDRHRLPYLCAVINEVLRLRPVAPLAVPHKAIRDSRIAGYLIPKNTIVIPNLFGAHHDPDVWHDPHSFRPERFLEGDRSCLRALIPFGGGARLCLGESVAKMEMFLFTGYLLRDFQFLPANPEEPLPDLRGVASVVLKAKPYRVIACPRA</sequence>
<dbReference type="SUPFAM" id="SSF48264">
    <property type="entry name" value="Cytochrome P450"/>
    <property type="match status" value="1"/>
</dbReference>
<keyword evidence="15" id="KW-0755">Steroidogenesis</keyword>
<dbReference type="PRINTS" id="PR00463">
    <property type="entry name" value="EP450I"/>
</dbReference>
<dbReference type="AlphaFoldDB" id="A0A556VB11"/>
<dbReference type="GO" id="GO:0004509">
    <property type="term" value="F:steroid 21-monooxygenase activity"/>
    <property type="evidence" value="ECO:0007669"/>
    <property type="project" value="UniProtKB-EC"/>
</dbReference>
<evidence type="ECO:0000256" key="22">
    <source>
        <dbReference type="ARBA" id="ARBA00044342"/>
    </source>
</evidence>
<dbReference type="OrthoDB" id="2789670at2759"/>
<dbReference type="InterPro" id="IPR017972">
    <property type="entry name" value="Cyt_P450_CS"/>
</dbReference>
<evidence type="ECO:0000256" key="18">
    <source>
        <dbReference type="ARBA" id="ARBA00044217"/>
    </source>
</evidence>
<dbReference type="GO" id="GO:0005496">
    <property type="term" value="F:steroid binding"/>
    <property type="evidence" value="ECO:0007669"/>
    <property type="project" value="UniProtKB-KW"/>
</dbReference>
<keyword evidence="8" id="KW-0256">Endoplasmic reticulum</keyword>
<evidence type="ECO:0000256" key="2">
    <source>
        <dbReference type="ARBA" id="ARBA00004174"/>
    </source>
</evidence>
<evidence type="ECO:0000256" key="14">
    <source>
        <dbReference type="ARBA" id="ARBA00023136"/>
    </source>
</evidence>
<keyword evidence="14" id="KW-0472">Membrane</keyword>
<comment type="cofactor">
    <cofactor evidence="1">
        <name>heme b</name>
        <dbReference type="ChEBI" id="CHEBI:60344"/>
    </cofactor>
</comment>
<evidence type="ECO:0000256" key="1">
    <source>
        <dbReference type="ARBA" id="ARBA00001970"/>
    </source>
</evidence>
<evidence type="ECO:0000256" key="16">
    <source>
        <dbReference type="ARBA" id="ARBA00044040"/>
    </source>
</evidence>
<evidence type="ECO:0000256" key="15">
    <source>
        <dbReference type="ARBA" id="ARBA00023250"/>
    </source>
</evidence>
<dbReference type="FunFam" id="1.10.630.10:FF:000049">
    <property type="entry name" value="steroid 21-hydroxylase isoform X1"/>
    <property type="match status" value="1"/>
</dbReference>
<accession>A0A556VB11</accession>
<keyword evidence="5 23" id="KW-0349">Heme</keyword>
<name>A0A556VB11_BAGYA</name>
<evidence type="ECO:0000256" key="3">
    <source>
        <dbReference type="ARBA" id="ARBA00004406"/>
    </source>
</evidence>
<dbReference type="GO" id="GO:0005506">
    <property type="term" value="F:iron ion binding"/>
    <property type="evidence" value="ECO:0007669"/>
    <property type="project" value="InterPro"/>
</dbReference>
<dbReference type="GO" id="GO:0042446">
    <property type="term" value="P:hormone biosynthetic process"/>
    <property type="evidence" value="ECO:0007669"/>
    <property type="project" value="TreeGrafter"/>
</dbReference>
<evidence type="ECO:0000256" key="13">
    <source>
        <dbReference type="ARBA" id="ARBA00023121"/>
    </source>
</evidence>
<evidence type="ECO:0000256" key="9">
    <source>
        <dbReference type="ARBA" id="ARBA00022848"/>
    </source>
</evidence>
<evidence type="ECO:0000313" key="25">
    <source>
        <dbReference type="EMBL" id="TTF41817.1"/>
    </source>
</evidence>
<evidence type="ECO:0000256" key="20">
    <source>
        <dbReference type="ARBA" id="ARBA00044282"/>
    </source>
</evidence>
<dbReference type="Proteomes" id="UP000319801">
    <property type="component" value="Unassembled WGS sequence"/>
</dbReference>
<evidence type="ECO:0000256" key="17">
    <source>
        <dbReference type="ARBA" id="ARBA00044116"/>
    </source>
</evidence>
<evidence type="ECO:0000256" key="4">
    <source>
        <dbReference type="ARBA" id="ARBA00010617"/>
    </source>
</evidence>
<organism evidence="25 26">
    <name type="scientific">Bagarius yarrelli</name>
    <name type="common">Goonch</name>
    <name type="synonym">Bagrus yarrelli</name>
    <dbReference type="NCBI Taxonomy" id="175774"/>
    <lineage>
        <taxon>Eukaryota</taxon>
        <taxon>Metazoa</taxon>
        <taxon>Chordata</taxon>
        <taxon>Craniata</taxon>
        <taxon>Vertebrata</taxon>
        <taxon>Euteleostomi</taxon>
        <taxon>Actinopterygii</taxon>
        <taxon>Neopterygii</taxon>
        <taxon>Teleostei</taxon>
        <taxon>Ostariophysi</taxon>
        <taxon>Siluriformes</taxon>
        <taxon>Sisoridae</taxon>
        <taxon>Sisorinae</taxon>
        <taxon>Bagarius</taxon>
    </lineage>
</organism>
<keyword evidence="9" id="KW-0492">Microsome</keyword>